<name>A0A0H4WVV5_9BACT</name>
<dbReference type="EMBL" id="CP012109">
    <property type="protein sequence ID" value="AKQ66954.1"/>
    <property type="molecule type" value="Genomic_DNA"/>
</dbReference>
<evidence type="ECO:0000313" key="2">
    <source>
        <dbReference type="Proteomes" id="UP000009026"/>
    </source>
</evidence>
<proteinExistence type="predicted"/>
<dbReference type="AlphaFoldDB" id="A0A0H4WVV5"/>
<accession>A0A0H4WVV5</accession>
<dbReference type="Proteomes" id="UP000009026">
    <property type="component" value="Chromosome"/>
</dbReference>
<gene>
    <name evidence="1" type="ORF">A176_003866</name>
</gene>
<keyword evidence="2" id="KW-1185">Reference proteome</keyword>
<reference evidence="1 2" key="1">
    <citation type="journal article" date="2016" name="PLoS ONE">
        <title>Complete Genome Sequence and Comparative Genomics of a Novel Myxobacterium Myxococcus hansupus.</title>
        <authorList>
            <person name="Sharma G."/>
            <person name="Narwani T."/>
            <person name="Subramanian S."/>
        </authorList>
    </citation>
    <scope>NUCLEOTIDE SEQUENCE [LARGE SCALE GENOMIC DNA]</scope>
    <source>
        <strain evidence="2">mixupus</strain>
    </source>
</reference>
<protein>
    <submittedName>
        <fullName evidence="1">Uncharacterized protein</fullName>
    </submittedName>
</protein>
<sequence>MNVEVTASLGLRSAIRGLFVGEEDEEAARQSPPLYGGDLKP</sequence>
<dbReference type="KEGG" id="mym:A176_003866"/>
<evidence type="ECO:0000313" key="1">
    <source>
        <dbReference type="EMBL" id="AKQ66954.1"/>
    </source>
</evidence>
<organism evidence="1 2">
    <name type="scientific">Pseudomyxococcus hansupus</name>
    <dbReference type="NCBI Taxonomy" id="1297742"/>
    <lineage>
        <taxon>Bacteria</taxon>
        <taxon>Pseudomonadati</taxon>
        <taxon>Myxococcota</taxon>
        <taxon>Myxococcia</taxon>
        <taxon>Myxococcales</taxon>
        <taxon>Cystobacterineae</taxon>
        <taxon>Myxococcaceae</taxon>
        <taxon>Pseudomyxococcus</taxon>
    </lineage>
</organism>